<accession>A0A9D4C467</accession>
<protein>
    <submittedName>
        <fullName evidence="1">Uncharacterized protein</fullName>
    </submittedName>
</protein>
<reference evidence="1" key="1">
    <citation type="journal article" date="2019" name="bioRxiv">
        <title>The Genome of the Zebra Mussel, Dreissena polymorpha: A Resource for Invasive Species Research.</title>
        <authorList>
            <person name="McCartney M.A."/>
            <person name="Auch B."/>
            <person name="Kono T."/>
            <person name="Mallez S."/>
            <person name="Zhang Y."/>
            <person name="Obille A."/>
            <person name="Becker A."/>
            <person name="Abrahante J.E."/>
            <person name="Garbe J."/>
            <person name="Badalamenti J.P."/>
            <person name="Herman A."/>
            <person name="Mangelson H."/>
            <person name="Liachko I."/>
            <person name="Sullivan S."/>
            <person name="Sone E.D."/>
            <person name="Koren S."/>
            <person name="Silverstein K.A.T."/>
            <person name="Beckman K.B."/>
            <person name="Gohl D.M."/>
        </authorList>
    </citation>
    <scope>NUCLEOTIDE SEQUENCE</scope>
    <source>
        <strain evidence="1">Duluth1</strain>
        <tissue evidence="1">Whole animal</tissue>
    </source>
</reference>
<gene>
    <name evidence="1" type="ORF">DPMN_059865</name>
</gene>
<dbReference type="Proteomes" id="UP000828390">
    <property type="component" value="Unassembled WGS sequence"/>
</dbReference>
<dbReference type="EMBL" id="JAIWYP010000013">
    <property type="protein sequence ID" value="KAH3717087.1"/>
    <property type="molecule type" value="Genomic_DNA"/>
</dbReference>
<sequence length="203" mass="23649">MKVQLLGYKIKCLHFGSQAEGTTVPGLQSDIDFLIGRNSLNIMRVRRDWKAGFINLLMLYDEITSTQQCLLHVYRMNTPKLVTELFDNRFVRKYSGEVLMSAERWKDEIEMINKDKGDVTQNWPSVSWIHNWDMVHAFAVCKPLPEIQHWIDKCTGRPWPPAQLLEAARVASCFLVPAGHPDHDCKREEWRLSPDLIERMLLL</sequence>
<proteinExistence type="predicted"/>
<comment type="caution">
    <text evidence="1">The sequence shown here is derived from an EMBL/GenBank/DDBJ whole genome shotgun (WGS) entry which is preliminary data.</text>
</comment>
<keyword evidence="2" id="KW-1185">Reference proteome</keyword>
<reference evidence="1" key="2">
    <citation type="submission" date="2020-11" db="EMBL/GenBank/DDBJ databases">
        <authorList>
            <person name="McCartney M.A."/>
            <person name="Auch B."/>
            <person name="Kono T."/>
            <person name="Mallez S."/>
            <person name="Becker A."/>
            <person name="Gohl D.M."/>
            <person name="Silverstein K.A.T."/>
            <person name="Koren S."/>
            <person name="Bechman K.B."/>
            <person name="Herman A."/>
            <person name="Abrahante J.E."/>
            <person name="Garbe J."/>
        </authorList>
    </citation>
    <scope>NUCLEOTIDE SEQUENCE</scope>
    <source>
        <strain evidence="1">Duluth1</strain>
        <tissue evidence="1">Whole animal</tissue>
    </source>
</reference>
<organism evidence="1 2">
    <name type="scientific">Dreissena polymorpha</name>
    <name type="common">Zebra mussel</name>
    <name type="synonym">Mytilus polymorpha</name>
    <dbReference type="NCBI Taxonomy" id="45954"/>
    <lineage>
        <taxon>Eukaryota</taxon>
        <taxon>Metazoa</taxon>
        <taxon>Spiralia</taxon>
        <taxon>Lophotrochozoa</taxon>
        <taxon>Mollusca</taxon>
        <taxon>Bivalvia</taxon>
        <taxon>Autobranchia</taxon>
        <taxon>Heteroconchia</taxon>
        <taxon>Euheterodonta</taxon>
        <taxon>Imparidentia</taxon>
        <taxon>Neoheterodontei</taxon>
        <taxon>Myida</taxon>
        <taxon>Dreissenoidea</taxon>
        <taxon>Dreissenidae</taxon>
        <taxon>Dreissena</taxon>
    </lineage>
</organism>
<evidence type="ECO:0000313" key="1">
    <source>
        <dbReference type="EMBL" id="KAH3717087.1"/>
    </source>
</evidence>
<name>A0A9D4C467_DREPO</name>
<dbReference type="AlphaFoldDB" id="A0A9D4C467"/>
<evidence type="ECO:0000313" key="2">
    <source>
        <dbReference type="Proteomes" id="UP000828390"/>
    </source>
</evidence>